<dbReference type="InterPro" id="IPR010982">
    <property type="entry name" value="Lambda_DNA-bd_dom_sf"/>
</dbReference>
<feature type="domain" description="HTH lacI-type" evidence="4">
    <location>
        <begin position="18"/>
        <end position="72"/>
    </location>
</feature>
<dbReference type="SMART" id="SM00354">
    <property type="entry name" value="HTH_LACI"/>
    <property type="match status" value="1"/>
</dbReference>
<dbReference type="InterPro" id="IPR000843">
    <property type="entry name" value="HTH_LacI"/>
</dbReference>
<dbReference type="Pfam" id="PF00532">
    <property type="entry name" value="Peripla_BP_1"/>
    <property type="match status" value="1"/>
</dbReference>
<dbReference type="Gene3D" id="1.10.260.40">
    <property type="entry name" value="lambda repressor-like DNA-binding domains"/>
    <property type="match status" value="1"/>
</dbReference>
<dbReference type="Gene3D" id="3.40.50.2300">
    <property type="match status" value="2"/>
</dbReference>
<evidence type="ECO:0000256" key="2">
    <source>
        <dbReference type="ARBA" id="ARBA00023125"/>
    </source>
</evidence>
<dbReference type="PANTHER" id="PTHR30146:SF33">
    <property type="entry name" value="TRANSCRIPTIONAL REGULATOR"/>
    <property type="match status" value="1"/>
</dbReference>
<dbReference type="Proteomes" id="UP000184123">
    <property type="component" value="Unassembled WGS sequence"/>
</dbReference>
<keyword evidence="1" id="KW-0805">Transcription regulation</keyword>
<dbReference type="AlphaFoldDB" id="A0A1M7FDE7"/>
<dbReference type="PRINTS" id="PR00036">
    <property type="entry name" value="HTHLACI"/>
</dbReference>
<reference evidence="6 7" key="1">
    <citation type="submission" date="2016-11" db="EMBL/GenBank/DDBJ databases">
        <authorList>
            <person name="Jaros S."/>
            <person name="Januszkiewicz K."/>
            <person name="Wedrychowicz H."/>
        </authorList>
    </citation>
    <scope>NUCLEOTIDE SEQUENCE [LARGE SCALE GENOMIC DNA]</scope>
    <source>
        <strain evidence="6 7">DSM 4740</strain>
    </source>
</reference>
<dbReference type="PANTHER" id="PTHR30146">
    <property type="entry name" value="LACI-RELATED TRANSCRIPTIONAL REPRESSOR"/>
    <property type="match status" value="1"/>
</dbReference>
<sequence length="344" mass="38125">MSESPRHERRRRKGLDSPTLSDVAREAGVSSITVSRVINSPDSVRESTRLKIEAAIERVGYVRNMVAGSLASARSQFIPVIVPSLSNVVFIEVIQGLQATFEQHGYQILLGNTDYSMEREEELIHTFLGWSPTALVTTGLRHQPGVQALLGRYAHPLVEIMESGDAIDMSVGMSHYHAGQRMADYLVTQGYRHIVFAGTQMDGNYRARQRYQGHCDRLVQQGMEAPLLEWHSSSQFELGATALDEVRRQYPQADAIHFADDVMACGAILHANRYGLRIPQEIAIAGFTCLPFGQCLTPRLTTISSPREAIGRHAAMQIITRLKGEQPDEVNIDLGFELVPGESA</sequence>
<evidence type="ECO:0000313" key="5">
    <source>
        <dbReference type="EMBL" id="GEN23509.1"/>
    </source>
</evidence>
<dbReference type="InterPro" id="IPR028082">
    <property type="entry name" value="Peripla_BP_I"/>
</dbReference>
<dbReference type="GO" id="GO:0003700">
    <property type="term" value="F:DNA-binding transcription factor activity"/>
    <property type="evidence" value="ECO:0007669"/>
    <property type="project" value="TreeGrafter"/>
</dbReference>
<dbReference type="PROSITE" id="PS50932">
    <property type="entry name" value="HTH_LACI_2"/>
    <property type="match status" value="1"/>
</dbReference>
<dbReference type="SUPFAM" id="SSF53822">
    <property type="entry name" value="Periplasmic binding protein-like I"/>
    <property type="match status" value="1"/>
</dbReference>
<dbReference type="EMBL" id="BJXU01000044">
    <property type="protein sequence ID" value="GEN23509.1"/>
    <property type="molecule type" value="Genomic_DNA"/>
</dbReference>
<evidence type="ECO:0000313" key="6">
    <source>
        <dbReference type="EMBL" id="SHM02104.1"/>
    </source>
</evidence>
<proteinExistence type="predicted"/>
<dbReference type="SUPFAM" id="SSF47413">
    <property type="entry name" value="lambda repressor-like DNA-binding domains"/>
    <property type="match status" value="1"/>
</dbReference>
<dbReference type="GO" id="GO:0000976">
    <property type="term" value="F:transcription cis-regulatory region binding"/>
    <property type="evidence" value="ECO:0007669"/>
    <property type="project" value="TreeGrafter"/>
</dbReference>
<evidence type="ECO:0000313" key="8">
    <source>
        <dbReference type="Proteomes" id="UP000321726"/>
    </source>
</evidence>
<dbReference type="PROSITE" id="PS00356">
    <property type="entry name" value="HTH_LACI_1"/>
    <property type="match status" value="1"/>
</dbReference>
<dbReference type="EMBL" id="FRCA01000004">
    <property type="protein sequence ID" value="SHM02104.1"/>
    <property type="molecule type" value="Genomic_DNA"/>
</dbReference>
<name>A0A1M7FDE7_9GAMM</name>
<dbReference type="Pfam" id="PF00356">
    <property type="entry name" value="LacI"/>
    <property type="match status" value="1"/>
</dbReference>
<dbReference type="InterPro" id="IPR001761">
    <property type="entry name" value="Peripla_BP/Lac1_sug-bd_dom"/>
</dbReference>
<evidence type="ECO:0000313" key="7">
    <source>
        <dbReference type="Proteomes" id="UP000184123"/>
    </source>
</evidence>
<keyword evidence="3" id="KW-0804">Transcription</keyword>
<gene>
    <name evidence="5" type="ORF">HCU01_14580</name>
    <name evidence="6" type="ORF">SAMN05660971_02041</name>
</gene>
<dbReference type="CDD" id="cd01575">
    <property type="entry name" value="PBP1_GntR"/>
    <property type="match status" value="1"/>
</dbReference>
<dbReference type="CDD" id="cd01392">
    <property type="entry name" value="HTH_LacI"/>
    <property type="match status" value="1"/>
</dbReference>
<evidence type="ECO:0000256" key="1">
    <source>
        <dbReference type="ARBA" id="ARBA00023015"/>
    </source>
</evidence>
<reference evidence="5 8" key="2">
    <citation type="submission" date="2019-07" db="EMBL/GenBank/DDBJ databases">
        <title>Whole genome shotgun sequence of Halomonas cupida NBRC 102219.</title>
        <authorList>
            <person name="Hosoyama A."/>
            <person name="Uohara A."/>
            <person name="Ohji S."/>
            <person name="Ichikawa N."/>
        </authorList>
    </citation>
    <scope>NUCLEOTIDE SEQUENCE [LARGE SCALE GENOMIC DNA]</scope>
    <source>
        <strain evidence="5 8">NBRC 102219</strain>
    </source>
</reference>
<keyword evidence="2" id="KW-0238">DNA-binding</keyword>
<dbReference type="Proteomes" id="UP000321726">
    <property type="component" value="Unassembled WGS sequence"/>
</dbReference>
<keyword evidence="8" id="KW-1185">Reference proteome</keyword>
<dbReference type="RefSeq" id="WP_073435056.1">
    <property type="nucleotide sequence ID" value="NZ_BJXU01000044.1"/>
</dbReference>
<dbReference type="STRING" id="44933.SAMN05660971_02041"/>
<evidence type="ECO:0000256" key="3">
    <source>
        <dbReference type="ARBA" id="ARBA00023163"/>
    </source>
</evidence>
<protein>
    <submittedName>
        <fullName evidence="5">LacI family transcriptional regulator</fullName>
    </submittedName>
    <submittedName>
        <fullName evidence="6">Transcriptional regulator, LacI family</fullName>
    </submittedName>
</protein>
<evidence type="ECO:0000259" key="4">
    <source>
        <dbReference type="PROSITE" id="PS50932"/>
    </source>
</evidence>
<accession>A0A1M7FDE7</accession>
<dbReference type="OrthoDB" id="5681588at2"/>
<organism evidence="6 7">
    <name type="scientific">Halomonas cupida</name>
    <dbReference type="NCBI Taxonomy" id="44933"/>
    <lineage>
        <taxon>Bacteria</taxon>
        <taxon>Pseudomonadati</taxon>
        <taxon>Pseudomonadota</taxon>
        <taxon>Gammaproteobacteria</taxon>
        <taxon>Oceanospirillales</taxon>
        <taxon>Halomonadaceae</taxon>
        <taxon>Halomonas</taxon>
    </lineage>
</organism>